<proteinExistence type="predicted"/>
<dbReference type="GO" id="GO:0032956">
    <property type="term" value="P:regulation of actin cytoskeleton organization"/>
    <property type="evidence" value="ECO:0007669"/>
    <property type="project" value="TreeGrafter"/>
</dbReference>
<dbReference type="EMBL" id="JANPWB010000001">
    <property type="protein sequence ID" value="KAJ1212755.1"/>
    <property type="molecule type" value="Genomic_DNA"/>
</dbReference>
<dbReference type="SMART" id="SM00409">
    <property type="entry name" value="IG"/>
    <property type="match status" value="2"/>
</dbReference>
<keyword evidence="5" id="KW-1185">Reference proteome</keyword>
<keyword evidence="1" id="KW-1133">Transmembrane helix</keyword>
<dbReference type="InterPro" id="IPR007110">
    <property type="entry name" value="Ig-like_dom"/>
</dbReference>
<feature type="chain" id="PRO_5043888410" description="Ig-like domain-containing protein" evidence="2">
    <location>
        <begin position="26"/>
        <end position="523"/>
    </location>
</feature>
<protein>
    <recommendedName>
        <fullName evidence="3">Ig-like domain-containing protein</fullName>
    </recommendedName>
</protein>
<accession>A0AAV7WIY1</accession>
<dbReference type="PANTHER" id="PTHR46942">
    <property type="entry name" value="SIALIC ACID-BINDING IG-LIKE LECTIN 15"/>
    <property type="match status" value="1"/>
</dbReference>
<dbReference type="Pfam" id="PF07686">
    <property type="entry name" value="V-set"/>
    <property type="match status" value="2"/>
</dbReference>
<reference evidence="4" key="1">
    <citation type="journal article" date="2022" name="bioRxiv">
        <title>Sequencing and chromosome-scale assembly of the giantPleurodeles waltlgenome.</title>
        <authorList>
            <person name="Brown T."/>
            <person name="Elewa A."/>
            <person name="Iarovenko S."/>
            <person name="Subramanian E."/>
            <person name="Araus A.J."/>
            <person name="Petzold A."/>
            <person name="Susuki M."/>
            <person name="Suzuki K.-i.T."/>
            <person name="Hayashi T."/>
            <person name="Toyoda A."/>
            <person name="Oliveira C."/>
            <person name="Osipova E."/>
            <person name="Leigh N.D."/>
            <person name="Simon A."/>
            <person name="Yun M.H."/>
        </authorList>
    </citation>
    <scope>NUCLEOTIDE SEQUENCE</scope>
    <source>
        <strain evidence="4">20211129_DDA</strain>
        <tissue evidence="4">Liver</tissue>
    </source>
</reference>
<evidence type="ECO:0000313" key="4">
    <source>
        <dbReference type="EMBL" id="KAJ1212755.1"/>
    </source>
</evidence>
<evidence type="ECO:0000259" key="3">
    <source>
        <dbReference type="PROSITE" id="PS50835"/>
    </source>
</evidence>
<name>A0AAV7WIY1_PLEWA</name>
<feature type="domain" description="Ig-like" evidence="3">
    <location>
        <begin position="298"/>
        <end position="373"/>
    </location>
</feature>
<dbReference type="PROSITE" id="PS50835">
    <property type="entry name" value="IG_LIKE"/>
    <property type="match status" value="3"/>
</dbReference>
<feature type="domain" description="Ig-like" evidence="3">
    <location>
        <begin position="175"/>
        <end position="290"/>
    </location>
</feature>
<dbReference type="InterPro" id="IPR003599">
    <property type="entry name" value="Ig_sub"/>
</dbReference>
<feature type="domain" description="Ig-like" evidence="3">
    <location>
        <begin position="21"/>
        <end position="139"/>
    </location>
</feature>
<dbReference type="Proteomes" id="UP001066276">
    <property type="component" value="Chromosome 1_1"/>
</dbReference>
<evidence type="ECO:0000256" key="1">
    <source>
        <dbReference type="SAM" id="Phobius"/>
    </source>
</evidence>
<comment type="caution">
    <text evidence="4">The sequence shown here is derived from an EMBL/GenBank/DDBJ whole genome shotgun (WGS) entry which is preliminary data.</text>
</comment>
<evidence type="ECO:0000256" key="2">
    <source>
        <dbReference type="SAM" id="SignalP"/>
    </source>
</evidence>
<gene>
    <name evidence="4" type="ORF">NDU88_000400</name>
</gene>
<dbReference type="AlphaFoldDB" id="A0AAV7WIY1"/>
<keyword evidence="1" id="KW-0472">Membrane</keyword>
<dbReference type="InterPro" id="IPR013106">
    <property type="entry name" value="Ig_V-set"/>
</dbReference>
<dbReference type="GO" id="GO:2001204">
    <property type="term" value="P:regulation of osteoclast development"/>
    <property type="evidence" value="ECO:0007669"/>
    <property type="project" value="TreeGrafter"/>
</dbReference>
<feature type="signal peptide" evidence="2">
    <location>
        <begin position="1"/>
        <end position="25"/>
    </location>
</feature>
<dbReference type="InterPro" id="IPR042836">
    <property type="entry name" value="SIG15"/>
</dbReference>
<dbReference type="GO" id="GO:0045124">
    <property type="term" value="P:regulation of bone resorption"/>
    <property type="evidence" value="ECO:0007669"/>
    <property type="project" value="TreeGrafter"/>
</dbReference>
<keyword evidence="2" id="KW-0732">Signal</keyword>
<dbReference type="InterPro" id="IPR036179">
    <property type="entry name" value="Ig-like_dom_sf"/>
</dbReference>
<dbReference type="GO" id="GO:0005886">
    <property type="term" value="C:plasma membrane"/>
    <property type="evidence" value="ECO:0007669"/>
    <property type="project" value="TreeGrafter"/>
</dbReference>
<dbReference type="Gene3D" id="2.60.40.10">
    <property type="entry name" value="Immunoglobulins"/>
    <property type="match status" value="3"/>
</dbReference>
<dbReference type="SUPFAM" id="SSF48726">
    <property type="entry name" value="Immunoglobulin"/>
    <property type="match status" value="3"/>
</dbReference>
<dbReference type="InterPro" id="IPR013783">
    <property type="entry name" value="Ig-like_fold"/>
</dbReference>
<sequence>MTPHVALVLQGLPLLLLGSLPGSTGIMFRVYTVEGWSMTTAESILALKGQSAVLPCNFTYPSPDYQEVIKAIWLLRQESSTVKPIFQCYFSNGSSEKTLQNPCTAGTNQYRLVGNPRKNDLSLEIKNVTDKGSYYCRVELKNRTHAHFQTQHATDLLVFEPGGVVFETWTLKTSPGWSMTTAVNITGWRGQSAVLPCSFTYPGPAHRGAIKVIWKNPTTIFECQVQNSTSGVPQWDSCITGDARYRLVGDPRHNELSLEVRSLQFTQMGMYRCRVELVGWSGANWESELSTELFVYAPPRILNLTLEGNNTVVCEAEGHPKPNITWTGPNFSQLPTKPLPGLYTVQSKILVKENRTYTCRAENEYGVDQRSLSLGEEENAAGEQVNLPLVVVIPVLLLLVLLLVLAVLGWKRRDLLCKTSPIRLPFCRKPSDVTTLTLREVHQSAPKPESEYANIGSLSTEKQNFNTKETTAANQDMCTYADIAFNNKPKQGAHEQVSTGPRQQEDVTYAVVAIQKDTQIRPS</sequence>
<keyword evidence="1" id="KW-0812">Transmembrane</keyword>
<evidence type="ECO:0000313" key="5">
    <source>
        <dbReference type="Proteomes" id="UP001066276"/>
    </source>
</evidence>
<dbReference type="PANTHER" id="PTHR46942:SF1">
    <property type="entry name" value="SIALIC ACID-BINDING IG-LIKE LECTIN 15"/>
    <property type="match status" value="1"/>
</dbReference>
<feature type="transmembrane region" description="Helical" evidence="1">
    <location>
        <begin position="387"/>
        <end position="410"/>
    </location>
</feature>
<organism evidence="4 5">
    <name type="scientific">Pleurodeles waltl</name>
    <name type="common">Iberian ribbed newt</name>
    <dbReference type="NCBI Taxonomy" id="8319"/>
    <lineage>
        <taxon>Eukaryota</taxon>
        <taxon>Metazoa</taxon>
        <taxon>Chordata</taxon>
        <taxon>Craniata</taxon>
        <taxon>Vertebrata</taxon>
        <taxon>Euteleostomi</taxon>
        <taxon>Amphibia</taxon>
        <taxon>Batrachia</taxon>
        <taxon>Caudata</taxon>
        <taxon>Salamandroidea</taxon>
        <taxon>Salamandridae</taxon>
        <taxon>Pleurodelinae</taxon>
        <taxon>Pleurodeles</taxon>
    </lineage>
</organism>